<keyword evidence="10" id="KW-0408">Iron</keyword>
<name>A0ABY4G7W5_9BACT</name>
<evidence type="ECO:0000256" key="1">
    <source>
        <dbReference type="ARBA" id="ARBA00004651"/>
    </source>
</evidence>
<evidence type="ECO:0000259" key="13">
    <source>
        <dbReference type="Pfam" id="PF01292"/>
    </source>
</evidence>
<dbReference type="InterPro" id="IPR016174">
    <property type="entry name" value="Di-haem_cyt_TM"/>
</dbReference>
<evidence type="ECO:0000256" key="10">
    <source>
        <dbReference type="ARBA" id="ARBA00023004"/>
    </source>
</evidence>
<feature type="transmembrane region" description="Helical" evidence="12">
    <location>
        <begin position="184"/>
        <end position="204"/>
    </location>
</feature>
<keyword evidence="11 12" id="KW-0472">Membrane</keyword>
<dbReference type="InterPro" id="IPR000516">
    <property type="entry name" value="Ni-dep_Hydgase_cyt-B"/>
</dbReference>
<evidence type="ECO:0000256" key="8">
    <source>
        <dbReference type="ARBA" id="ARBA00022982"/>
    </source>
</evidence>
<dbReference type="PANTHER" id="PTHR30485:SF0">
    <property type="entry name" value="NI_FE-HYDROGENASE 1 B-TYPE CYTOCHROME SUBUNIT-RELATED"/>
    <property type="match status" value="1"/>
</dbReference>
<dbReference type="RefSeq" id="WP_245121755.1">
    <property type="nucleotide sequence ID" value="NZ_CP095061.1"/>
</dbReference>
<evidence type="ECO:0000256" key="9">
    <source>
        <dbReference type="ARBA" id="ARBA00022989"/>
    </source>
</evidence>
<dbReference type="Pfam" id="PF01292">
    <property type="entry name" value="Ni_hydr_CYTB"/>
    <property type="match status" value="1"/>
</dbReference>
<dbReference type="InterPro" id="IPR011577">
    <property type="entry name" value="Cyt_b561_bac/Ni-Hgenase"/>
</dbReference>
<keyword evidence="15" id="KW-1185">Reference proteome</keyword>
<feature type="transmembrane region" description="Helical" evidence="12">
    <location>
        <begin position="85"/>
        <end position="103"/>
    </location>
</feature>
<gene>
    <name evidence="14" type="ORF">MUN86_03405</name>
</gene>
<accession>A0ABY4G7W5</accession>
<evidence type="ECO:0000256" key="7">
    <source>
        <dbReference type="ARBA" id="ARBA00022723"/>
    </source>
</evidence>
<dbReference type="Gene3D" id="1.20.950.20">
    <property type="entry name" value="Transmembrane di-heme cytochromes, Chain C"/>
    <property type="match status" value="1"/>
</dbReference>
<dbReference type="Proteomes" id="UP000830401">
    <property type="component" value="Chromosome"/>
</dbReference>
<evidence type="ECO:0000256" key="6">
    <source>
        <dbReference type="ARBA" id="ARBA00022692"/>
    </source>
</evidence>
<dbReference type="InterPro" id="IPR051542">
    <property type="entry name" value="Hydrogenase_cytochrome"/>
</dbReference>
<evidence type="ECO:0000256" key="5">
    <source>
        <dbReference type="ARBA" id="ARBA00022617"/>
    </source>
</evidence>
<dbReference type="SUPFAM" id="SSF81342">
    <property type="entry name" value="Transmembrane di-heme cytochromes"/>
    <property type="match status" value="1"/>
</dbReference>
<reference evidence="14" key="1">
    <citation type="submission" date="2022-04" db="EMBL/GenBank/DDBJ databases">
        <title>Hymenobacter sp. isolated from the air.</title>
        <authorList>
            <person name="Won M."/>
            <person name="Lee C.-M."/>
            <person name="Woen H.-Y."/>
            <person name="Kwon S.-W."/>
        </authorList>
    </citation>
    <scope>NUCLEOTIDE SEQUENCE</scope>
    <source>
        <strain evidence="14">5420S-77</strain>
    </source>
</reference>
<organism evidence="14 15">
    <name type="scientific">Hymenobacter volaticus</name>
    <dbReference type="NCBI Taxonomy" id="2932254"/>
    <lineage>
        <taxon>Bacteria</taxon>
        <taxon>Pseudomonadati</taxon>
        <taxon>Bacteroidota</taxon>
        <taxon>Cytophagia</taxon>
        <taxon>Cytophagales</taxon>
        <taxon>Hymenobacteraceae</taxon>
        <taxon>Hymenobacter</taxon>
    </lineage>
</organism>
<evidence type="ECO:0000256" key="2">
    <source>
        <dbReference type="ARBA" id="ARBA00008622"/>
    </source>
</evidence>
<protein>
    <submittedName>
        <fullName evidence="14">Cytochrome b/b6 domain-containing protein</fullName>
    </submittedName>
</protein>
<proteinExistence type="inferred from homology"/>
<keyword evidence="9 12" id="KW-1133">Transmembrane helix</keyword>
<comment type="subcellular location">
    <subcellularLocation>
        <location evidence="1">Cell membrane</location>
        <topology evidence="1">Multi-pass membrane protein</topology>
    </subcellularLocation>
</comment>
<evidence type="ECO:0000313" key="15">
    <source>
        <dbReference type="Proteomes" id="UP000830401"/>
    </source>
</evidence>
<keyword evidence="5" id="KW-0349">Heme</keyword>
<feature type="transmembrane region" description="Helical" evidence="12">
    <location>
        <begin position="145"/>
        <end position="164"/>
    </location>
</feature>
<keyword evidence="4" id="KW-1003">Cell membrane</keyword>
<feature type="transmembrane region" description="Helical" evidence="12">
    <location>
        <begin position="23"/>
        <end position="46"/>
    </location>
</feature>
<evidence type="ECO:0000256" key="4">
    <source>
        <dbReference type="ARBA" id="ARBA00022475"/>
    </source>
</evidence>
<keyword evidence="7" id="KW-0479">Metal-binding</keyword>
<evidence type="ECO:0000256" key="12">
    <source>
        <dbReference type="SAM" id="Phobius"/>
    </source>
</evidence>
<keyword evidence="8" id="KW-0249">Electron transport</keyword>
<evidence type="ECO:0000256" key="11">
    <source>
        <dbReference type="ARBA" id="ARBA00023136"/>
    </source>
</evidence>
<evidence type="ECO:0000256" key="3">
    <source>
        <dbReference type="ARBA" id="ARBA00022448"/>
    </source>
</evidence>
<dbReference type="EMBL" id="CP095061">
    <property type="protein sequence ID" value="UOQ66973.1"/>
    <property type="molecule type" value="Genomic_DNA"/>
</dbReference>
<dbReference type="PRINTS" id="PR00161">
    <property type="entry name" value="NIHGNASECYTB"/>
</dbReference>
<keyword evidence="3" id="KW-0813">Transport</keyword>
<feature type="domain" description="Cytochrome b561 bacterial/Ni-hydrogenase" evidence="13">
    <location>
        <begin position="18"/>
        <end position="217"/>
    </location>
</feature>
<dbReference type="PANTHER" id="PTHR30485">
    <property type="entry name" value="NI/FE-HYDROGENASE 1 B-TYPE CYTOCHROME SUBUNIT"/>
    <property type="match status" value="1"/>
</dbReference>
<sequence>MTPQTAATPPVTGLKRNSLGLRLWHWTNTLVVTGLLITILFLYVIVKMKTVGPEFQKVLAAEGVTFSKQQVRGLTRIVSHRIWDWHIGLGVALSVLLVLRIALEFTQNGAQRFGAKLRQARFLFRQGGIDLQDNRHSLLVKYSYVLFYLMLVVMVVTGLVLIYADDVEFLHRLEHTVKEVHNFTMYLVLAFTAFHIVGVVYAELTKNRGIVSDMIHGGGPAGE</sequence>
<evidence type="ECO:0000313" key="14">
    <source>
        <dbReference type="EMBL" id="UOQ66973.1"/>
    </source>
</evidence>
<keyword evidence="6 12" id="KW-0812">Transmembrane</keyword>
<comment type="similarity">
    <text evidence="2">Belongs to the HupC/HyaC/HydC family.</text>
</comment>